<gene>
    <name evidence="2" type="ORF">JKG61_09860</name>
</gene>
<dbReference type="EMBL" id="JAERTY010000004">
    <property type="protein sequence ID" value="MBL1409054.1"/>
    <property type="molecule type" value="Genomic_DNA"/>
</dbReference>
<feature type="chain" id="PRO_5045834471" evidence="1">
    <location>
        <begin position="24"/>
        <end position="711"/>
    </location>
</feature>
<reference evidence="2 3" key="1">
    <citation type="submission" date="2021-01" db="EMBL/GenBank/DDBJ databases">
        <title>C459-1 draft genome sequence.</title>
        <authorList>
            <person name="Zhang X.-F."/>
        </authorList>
    </citation>
    <scope>NUCLEOTIDE SEQUENCE [LARGE SCALE GENOMIC DNA]</scope>
    <source>
        <strain evidence="3">C459-1</strain>
    </source>
</reference>
<dbReference type="PROSITE" id="PS51257">
    <property type="entry name" value="PROKAR_LIPOPROTEIN"/>
    <property type="match status" value="1"/>
</dbReference>
<evidence type="ECO:0000256" key="1">
    <source>
        <dbReference type="SAM" id="SignalP"/>
    </source>
</evidence>
<dbReference type="RefSeq" id="WP_202102803.1">
    <property type="nucleotide sequence ID" value="NZ_JAERTY010000004.1"/>
</dbReference>
<evidence type="ECO:0000313" key="2">
    <source>
        <dbReference type="EMBL" id="MBL1409054.1"/>
    </source>
</evidence>
<dbReference type="PANTHER" id="PTHR47406">
    <property type="entry name" value="COAGULATION FACTOR 5/8 TYPE, C-TERMINAL"/>
    <property type="match status" value="1"/>
</dbReference>
<name>A0ABS1R2W2_9SPHI</name>
<protein>
    <submittedName>
        <fullName evidence="2">DUF4838 domain-containing protein</fullName>
    </submittedName>
</protein>
<comment type="caution">
    <text evidence="2">The sequence shown here is derived from an EMBL/GenBank/DDBJ whole genome shotgun (WGS) entry which is preliminary data.</text>
</comment>
<organism evidence="2 3">
    <name type="scientific">Sphingobacterium faecale</name>
    <dbReference type="NCBI Taxonomy" id="2803775"/>
    <lineage>
        <taxon>Bacteria</taxon>
        <taxon>Pseudomonadati</taxon>
        <taxon>Bacteroidota</taxon>
        <taxon>Sphingobacteriia</taxon>
        <taxon>Sphingobacteriales</taxon>
        <taxon>Sphingobacteriaceae</taxon>
        <taxon>Sphingobacterium</taxon>
    </lineage>
</organism>
<feature type="signal peptide" evidence="1">
    <location>
        <begin position="1"/>
        <end position="23"/>
    </location>
</feature>
<keyword evidence="3" id="KW-1185">Reference proteome</keyword>
<keyword evidence="1" id="KW-0732">Signal</keyword>
<sequence>MWHFKQSVWFWILFCLLSSSCQGRDFDFATQQLLIISNGDKESARAADYLFRHLDKRNSERTIFQVDRSDVYSKEFKGGIVYVEIVGDLESDYEIVNEYGRLSLFGRDPGILRWLSYMLIDRLGDCHKLDRDDIPPNYLEFKTRKGYFAFGYREPHLQPNMDQDLSGILLTHNVDRDWGLWGHNLSKVFAGGADSGVMALVDGIRDKDQYCFSSEKTFQAIKAFIIEEYGHGLRGATWFMVAPNDNDKVCTCTSCKKQGNTAKSASGAVAVLLNRLTEEFPHDHFYTMAYRTTSEAPKIRLADRAGVLLSTIDLPKSPRLERNAPSVQKFITLLKSWNEQTFRIYLWDYISNFDDYITPFPVLRRVQAQLTYFRELGINGLFLNGSGYDYSPFDDVKTYVLSAIMIDPSLSVSDLVRRYHKRFYPHSAELLSQYLLEIEDNAYNDNRDIAIYSSFRQSMKTYFDTERFSKFYTDLELLVDDLQGNEGYRVRTLLNVLSYTKLQLDYHNGDVADGFLENQGGILRTSHRNDTLIHRLDEALEEGVVNYKEEKGALKSYLKEWKRLKGVSKPFNRFKVSKAIGISSADVIESSGLLCDNKVGFVSDFNQGWFLVGEDVRIIGRKQGEEKEPMTLEMTFLLNARHRMSAPERIELWSTGNKIMQFSTNDFSVLGDLVTLKKKIDLLAHSDLEIRIYKNKGLKKSVIACDEIQLY</sequence>
<dbReference type="Proteomes" id="UP000625283">
    <property type="component" value="Unassembled WGS sequence"/>
</dbReference>
<dbReference type="InterPro" id="IPR032287">
    <property type="entry name" value="DUF4838"/>
</dbReference>
<evidence type="ECO:0000313" key="3">
    <source>
        <dbReference type="Proteomes" id="UP000625283"/>
    </source>
</evidence>
<accession>A0ABS1R2W2</accession>
<dbReference type="PANTHER" id="PTHR47406:SF2">
    <property type="entry name" value="ALPHA GLUCURONIDASE N-TERMINAL DOMAIN-CONTAINING PROTEIN"/>
    <property type="match status" value="1"/>
</dbReference>
<dbReference type="Pfam" id="PF16126">
    <property type="entry name" value="DUF4838"/>
    <property type="match status" value="1"/>
</dbReference>
<proteinExistence type="predicted"/>